<dbReference type="Gene3D" id="2.40.40.20">
    <property type="match status" value="1"/>
</dbReference>
<dbReference type="GO" id="GO:0016491">
    <property type="term" value="F:oxidoreductase activity"/>
    <property type="evidence" value="ECO:0007669"/>
    <property type="project" value="InterPro"/>
</dbReference>
<dbReference type="PANTHER" id="PTHR43742">
    <property type="entry name" value="TRIMETHYLAMINE-N-OXIDE REDUCTASE"/>
    <property type="match status" value="1"/>
</dbReference>
<evidence type="ECO:0000313" key="2">
    <source>
        <dbReference type="EMBL" id="KKK80996.1"/>
    </source>
</evidence>
<dbReference type="Pfam" id="PF01568">
    <property type="entry name" value="Molydop_binding"/>
    <property type="match status" value="1"/>
</dbReference>
<feature type="non-terminal residue" evidence="2">
    <location>
        <position position="1"/>
    </location>
</feature>
<dbReference type="GO" id="GO:0043546">
    <property type="term" value="F:molybdopterin cofactor binding"/>
    <property type="evidence" value="ECO:0007669"/>
    <property type="project" value="InterPro"/>
</dbReference>
<reference evidence="2" key="1">
    <citation type="journal article" date="2015" name="Nature">
        <title>Complex archaea that bridge the gap between prokaryotes and eukaryotes.</title>
        <authorList>
            <person name="Spang A."/>
            <person name="Saw J.H."/>
            <person name="Jorgensen S.L."/>
            <person name="Zaremba-Niedzwiedzka K."/>
            <person name="Martijn J."/>
            <person name="Lind A.E."/>
            <person name="van Eijk R."/>
            <person name="Schleper C."/>
            <person name="Guy L."/>
            <person name="Ettema T.J."/>
        </authorList>
    </citation>
    <scope>NUCLEOTIDE SEQUENCE</scope>
</reference>
<dbReference type="InterPro" id="IPR009010">
    <property type="entry name" value="Asp_de-COase-like_dom_sf"/>
</dbReference>
<dbReference type="SUPFAM" id="SSF50692">
    <property type="entry name" value="ADC-like"/>
    <property type="match status" value="1"/>
</dbReference>
<accession>A0A0F9B974</accession>
<name>A0A0F9B974_9ZZZZ</name>
<protein>
    <recommendedName>
        <fullName evidence="1">Molybdopterin dinucleotide-binding domain-containing protein</fullName>
    </recommendedName>
</protein>
<gene>
    <name evidence="2" type="ORF">LCGC14_2817920</name>
</gene>
<evidence type="ECO:0000259" key="1">
    <source>
        <dbReference type="Pfam" id="PF01568"/>
    </source>
</evidence>
<dbReference type="InterPro" id="IPR050612">
    <property type="entry name" value="Prok_Mopterin_Oxidored"/>
</dbReference>
<dbReference type="InterPro" id="IPR006657">
    <property type="entry name" value="MoPterin_dinucl-bd_dom"/>
</dbReference>
<organism evidence="2">
    <name type="scientific">marine sediment metagenome</name>
    <dbReference type="NCBI Taxonomy" id="412755"/>
    <lineage>
        <taxon>unclassified sequences</taxon>
        <taxon>metagenomes</taxon>
        <taxon>ecological metagenomes</taxon>
    </lineage>
</organism>
<feature type="domain" description="Molybdopterin dinucleotide-binding" evidence="1">
    <location>
        <begin position="1"/>
        <end position="48"/>
    </location>
</feature>
<dbReference type="AlphaFoldDB" id="A0A0F9B974"/>
<sequence length="53" mass="5711">IELRALVTDRVKPGVVFVPMHYAEAAANVLTNNALDPACKTPEFKVCAVRIGT</sequence>
<proteinExistence type="predicted"/>
<dbReference type="PANTHER" id="PTHR43742:SF2">
    <property type="entry name" value="ASSIMILATORY NITRATE REDUCTASE CATALYTIC SUBUNIT"/>
    <property type="match status" value="1"/>
</dbReference>
<comment type="caution">
    <text evidence="2">The sequence shown here is derived from an EMBL/GenBank/DDBJ whole genome shotgun (WGS) entry which is preliminary data.</text>
</comment>
<dbReference type="EMBL" id="LAZR01053324">
    <property type="protein sequence ID" value="KKK80996.1"/>
    <property type="molecule type" value="Genomic_DNA"/>
</dbReference>